<dbReference type="InterPro" id="IPR017853">
    <property type="entry name" value="GH"/>
</dbReference>
<dbReference type="SUPFAM" id="SSF51445">
    <property type="entry name" value="(Trans)glycosidases"/>
    <property type="match status" value="1"/>
</dbReference>
<feature type="compositionally biased region" description="Polar residues" evidence="9">
    <location>
        <begin position="348"/>
        <end position="364"/>
    </location>
</feature>
<keyword evidence="3" id="KW-0146">Chitin degradation</keyword>
<evidence type="ECO:0000256" key="1">
    <source>
        <dbReference type="ARBA" id="ARBA00000822"/>
    </source>
</evidence>
<dbReference type="OrthoDB" id="73875at2759"/>
<dbReference type="AlphaFoldDB" id="A0A4T0KQG9"/>
<feature type="chain" id="PRO_5044609171" description="GH18 domain-containing protein" evidence="10">
    <location>
        <begin position="21"/>
        <end position="507"/>
    </location>
</feature>
<dbReference type="InterPro" id="IPR001579">
    <property type="entry name" value="Glyco_hydro_18_chit_AS"/>
</dbReference>
<evidence type="ECO:0000256" key="8">
    <source>
        <dbReference type="RuleBase" id="RU004453"/>
    </source>
</evidence>
<dbReference type="PROSITE" id="PS51910">
    <property type="entry name" value="GH18_2"/>
    <property type="match status" value="1"/>
</dbReference>
<evidence type="ECO:0000313" key="12">
    <source>
        <dbReference type="EMBL" id="TIB12538.1"/>
    </source>
</evidence>
<dbReference type="GO" id="GO:0008843">
    <property type="term" value="F:endochitinase activity"/>
    <property type="evidence" value="ECO:0007669"/>
    <property type="project" value="UniProtKB-EC"/>
</dbReference>
<evidence type="ECO:0000256" key="6">
    <source>
        <dbReference type="ARBA" id="ARBA00023326"/>
    </source>
</evidence>
<comment type="caution">
    <text evidence="13">The sequence shown here is derived from an EMBL/GenBank/DDBJ whole genome shotgun (WGS) entry which is preliminary data.</text>
</comment>
<dbReference type="Proteomes" id="UP000306954">
    <property type="component" value="Unassembled WGS sequence"/>
</dbReference>
<gene>
    <name evidence="13" type="ORF">E3P86_01343</name>
    <name evidence="12" type="ORF">E3P90_01969</name>
</gene>
<evidence type="ECO:0000313" key="15">
    <source>
        <dbReference type="Proteomes" id="UP000310689"/>
    </source>
</evidence>
<dbReference type="GO" id="GO:0005576">
    <property type="term" value="C:extracellular region"/>
    <property type="evidence" value="ECO:0007669"/>
    <property type="project" value="TreeGrafter"/>
</dbReference>
<dbReference type="Gene3D" id="3.10.50.10">
    <property type="match status" value="1"/>
</dbReference>
<evidence type="ECO:0000256" key="5">
    <source>
        <dbReference type="ARBA" id="ARBA00023295"/>
    </source>
</evidence>
<dbReference type="EMBL" id="SPOF01000018">
    <property type="protein sequence ID" value="TIB12538.1"/>
    <property type="molecule type" value="Genomic_DNA"/>
</dbReference>
<dbReference type="EMBL" id="SPOI01000044">
    <property type="protein sequence ID" value="TIB38980.1"/>
    <property type="molecule type" value="Genomic_DNA"/>
</dbReference>
<feature type="compositionally biased region" description="Low complexity" evidence="9">
    <location>
        <begin position="378"/>
        <end position="397"/>
    </location>
</feature>
<dbReference type="GO" id="GO:0008061">
    <property type="term" value="F:chitin binding"/>
    <property type="evidence" value="ECO:0007669"/>
    <property type="project" value="InterPro"/>
</dbReference>
<dbReference type="Pfam" id="PF00704">
    <property type="entry name" value="Glyco_hydro_18"/>
    <property type="match status" value="1"/>
</dbReference>
<accession>A0A4T0KQG9</accession>
<dbReference type="PANTHER" id="PTHR11177:SF392">
    <property type="entry name" value="HAP41P"/>
    <property type="match status" value="1"/>
</dbReference>
<dbReference type="Gene3D" id="3.20.20.80">
    <property type="entry name" value="Glycosidases"/>
    <property type="match status" value="2"/>
</dbReference>
<dbReference type="SMART" id="SM00636">
    <property type="entry name" value="Glyco_18"/>
    <property type="match status" value="1"/>
</dbReference>
<evidence type="ECO:0000313" key="14">
    <source>
        <dbReference type="Proteomes" id="UP000306954"/>
    </source>
</evidence>
<feature type="domain" description="GH18" evidence="11">
    <location>
        <begin position="94"/>
        <end position="505"/>
    </location>
</feature>
<proteinExistence type="inferred from homology"/>
<protein>
    <recommendedName>
        <fullName evidence="11">GH18 domain-containing protein</fullName>
    </recommendedName>
</protein>
<dbReference type="InterPro" id="IPR011583">
    <property type="entry name" value="Chitinase_II/V-like_cat"/>
</dbReference>
<evidence type="ECO:0000256" key="3">
    <source>
        <dbReference type="ARBA" id="ARBA00023024"/>
    </source>
</evidence>
<reference evidence="14 15" key="1">
    <citation type="submission" date="2019-03" db="EMBL/GenBank/DDBJ databases">
        <title>Sequencing 23 genomes of Wallemia ichthyophaga.</title>
        <authorList>
            <person name="Gostincar C."/>
        </authorList>
    </citation>
    <scope>NUCLEOTIDE SEQUENCE [LARGE SCALE GENOMIC DNA]</scope>
    <source>
        <strain evidence="13 15">EXF-6200</strain>
        <strain evidence="12 14">EXF-8621</strain>
    </source>
</reference>
<keyword evidence="10" id="KW-0732">Signal</keyword>
<keyword evidence="6" id="KW-0624">Polysaccharide degradation</keyword>
<feature type="signal peptide" evidence="10">
    <location>
        <begin position="1"/>
        <end position="20"/>
    </location>
</feature>
<comment type="similarity">
    <text evidence="8">Belongs to the glycosyl hydrolase 18 family.</text>
</comment>
<keyword evidence="4" id="KW-0119">Carbohydrate metabolism</keyword>
<evidence type="ECO:0000256" key="2">
    <source>
        <dbReference type="ARBA" id="ARBA00022801"/>
    </source>
</evidence>
<evidence type="ECO:0000259" key="11">
    <source>
        <dbReference type="PROSITE" id="PS51910"/>
    </source>
</evidence>
<dbReference type="GO" id="GO:0000272">
    <property type="term" value="P:polysaccharide catabolic process"/>
    <property type="evidence" value="ECO:0007669"/>
    <property type="project" value="UniProtKB-KW"/>
</dbReference>
<dbReference type="PROSITE" id="PS01095">
    <property type="entry name" value="GH18_1"/>
    <property type="match status" value="1"/>
</dbReference>
<organism evidence="13 15">
    <name type="scientific">Wallemia ichthyophaga</name>
    <dbReference type="NCBI Taxonomy" id="245174"/>
    <lineage>
        <taxon>Eukaryota</taxon>
        <taxon>Fungi</taxon>
        <taxon>Dikarya</taxon>
        <taxon>Basidiomycota</taxon>
        <taxon>Wallemiomycotina</taxon>
        <taxon>Wallemiomycetes</taxon>
        <taxon>Wallemiales</taxon>
        <taxon>Wallemiaceae</taxon>
        <taxon>Wallemia</taxon>
    </lineage>
</organism>
<keyword evidence="2 7" id="KW-0378">Hydrolase</keyword>
<name>A0A4T0KQG9_WALIC</name>
<keyword evidence="5 7" id="KW-0326">Glycosidase</keyword>
<feature type="region of interest" description="Disordered" evidence="9">
    <location>
        <begin position="348"/>
        <end position="400"/>
    </location>
</feature>
<dbReference type="GO" id="GO:0006032">
    <property type="term" value="P:chitin catabolic process"/>
    <property type="evidence" value="ECO:0007669"/>
    <property type="project" value="UniProtKB-KW"/>
</dbReference>
<dbReference type="InterPro" id="IPR050314">
    <property type="entry name" value="Glycosyl_Hydrlase_18"/>
</dbReference>
<evidence type="ECO:0000256" key="10">
    <source>
        <dbReference type="SAM" id="SignalP"/>
    </source>
</evidence>
<dbReference type="OMA" id="PWTKLDH"/>
<dbReference type="InterPro" id="IPR001223">
    <property type="entry name" value="Glyco_hydro18_cat"/>
</dbReference>
<comment type="catalytic activity">
    <reaction evidence="1">
        <text>Random endo-hydrolysis of N-acetyl-beta-D-glucosaminide (1-&gt;4)-beta-linkages in chitin and chitodextrins.</text>
        <dbReference type="EC" id="3.2.1.14"/>
    </reaction>
</comment>
<dbReference type="PANTHER" id="PTHR11177">
    <property type="entry name" value="CHITINASE"/>
    <property type="match status" value="1"/>
</dbReference>
<evidence type="ECO:0000256" key="7">
    <source>
        <dbReference type="RuleBase" id="RU000489"/>
    </source>
</evidence>
<evidence type="ECO:0000256" key="4">
    <source>
        <dbReference type="ARBA" id="ARBA00023277"/>
    </source>
</evidence>
<dbReference type="Proteomes" id="UP000310689">
    <property type="component" value="Unassembled WGS sequence"/>
</dbReference>
<evidence type="ECO:0000313" key="13">
    <source>
        <dbReference type="EMBL" id="TIB38980.1"/>
    </source>
</evidence>
<sequence>MRYWLTAAALIASLTTSTNSVSLNSRAISGEYGIEGLKNMESQLEVNEQPFTELQGGPSYNKADMEGAAPYTNQSAWEYPMSASGFGTQATSKKMIGAYYPDWQTNRLPVNQIDWSHIDYISYAFGLIGSNDYEIELSSGTDSTLTSLVEAAHSQTPTRRVELSIGGWTGSGPFSDAVSTEANREKLATAMVEAQKKWNVDGIDIDWEYPGLPGAGNPHTGSDSANYLKFLKVLKPQLPSNVTLSAATSVYPFAGPDGTPLDDVSGFGEVFDHILIMNYDIFNAAPAPGPNAALSDKCGSSKPGANAEDSIKAWNEAGIPLEKIYLGVPAYGYLHESSAKALVARQTPTVPGTDEGTTTNSQPATPAVPTMPSTPAVPGATPSIPTGGTGTNPSNTPVTIKNADGTAAKGQVDFDAVVNSGALTRVSASQFDAAGGWTRKWDECSSTPFLYSGSQVLSYDDPESFKLKAQLAQDMGIGGIGGWTLIGDTEQGDLYAALRDGLGVSDP</sequence>
<evidence type="ECO:0000256" key="9">
    <source>
        <dbReference type="SAM" id="MobiDB-lite"/>
    </source>
</evidence>
<dbReference type="InterPro" id="IPR029070">
    <property type="entry name" value="Chitinase_insertion_sf"/>
</dbReference>